<dbReference type="RefSeq" id="WP_245917169.1">
    <property type="nucleotide sequence ID" value="NZ_PVTR01000002.1"/>
</dbReference>
<sequence length="261" mass="29568">MKRIQLFEFEDQPWFPDWIRVLMTRYISNFHKLLDSANLMKPLIEKGLSHTKEKVILDLCSGNGGPMPDIFHDLQQKKPGHKLLLSDLYPNKKAADKFNADTANNIQYLTTSLDATKVSPEIKGLRTMVSSLHHMKPEVAHEILSNAKISGQPILIYEISDNSPPIFLWWLAIPFALIATLILTPMIRPLSWQQVVFTYLIPILPLLIAWDGAVSNARTYTLEDMAQLIEGLSDEKYAWEMGKIDGKGGKKLFLLGKPSDV</sequence>
<protein>
    <recommendedName>
        <fullName evidence="4">Methyltransferase family protein</fullName>
    </recommendedName>
</protein>
<keyword evidence="1" id="KW-0472">Membrane</keyword>
<evidence type="ECO:0000313" key="2">
    <source>
        <dbReference type="EMBL" id="PRY89856.1"/>
    </source>
</evidence>
<comment type="caution">
    <text evidence="2">The sequence shown here is derived from an EMBL/GenBank/DDBJ whole genome shotgun (WGS) entry which is preliminary data.</text>
</comment>
<evidence type="ECO:0008006" key="4">
    <source>
        <dbReference type="Google" id="ProtNLM"/>
    </source>
</evidence>
<dbReference type="Proteomes" id="UP000238157">
    <property type="component" value="Unassembled WGS sequence"/>
</dbReference>
<feature type="transmembrane region" description="Helical" evidence="1">
    <location>
        <begin position="192"/>
        <end position="210"/>
    </location>
</feature>
<organism evidence="2 3">
    <name type="scientific">Mongoliibacter ruber</name>
    <dbReference type="NCBI Taxonomy" id="1750599"/>
    <lineage>
        <taxon>Bacteria</taxon>
        <taxon>Pseudomonadati</taxon>
        <taxon>Bacteroidota</taxon>
        <taxon>Cytophagia</taxon>
        <taxon>Cytophagales</taxon>
        <taxon>Cyclobacteriaceae</taxon>
        <taxon>Mongoliibacter</taxon>
    </lineage>
</organism>
<proteinExistence type="predicted"/>
<dbReference type="EMBL" id="PVTR01000002">
    <property type="protein sequence ID" value="PRY89856.1"/>
    <property type="molecule type" value="Genomic_DNA"/>
</dbReference>
<keyword evidence="1" id="KW-1133">Transmembrane helix</keyword>
<name>A0A2T0WT27_9BACT</name>
<feature type="transmembrane region" description="Helical" evidence="1">
    <location>
        <begin position="166"/>
        <end position="186"/>
    </location>
</feature>
<evidence type="ECO:0000313" key="3">
    <source>
        <dbReference type="Proteomes" id="UP000238157"/>
    </source>
</evidence>
<dbReference type="AlphaFoldDB" id="A0A2T0WT27"/>
<accession>A0A2T0WT27</accession>
<keyword evidence="1" id="KW-0812">Transmembrane</keyword>
<gene>
    <name evidence="2" type="ORF">CLW00_102332</name>
</gene>
<reference evidence="2 3" key="1">
    <citation type="submission" date="2018-03" db="EMBL/GenBank/DDBJ databases">
        <title>Genomic Encyclopedia of Archaeal and Bacterial Type Strains, Phase II (KMG-II): from individual species to whole genera.</title>
        <authorList>
            <person name="Goeker M."/>
        </authorList>
    </citation>
    <scope>NUCLEOTIDE SEQUENCE [LARGE SCALE GENOMIC DNA]</scope>
    <source>
        <strain evidence="2 3">DSM 27929</strain>
    </source>
</reference>
<keyword evidence="3" id="KW-1185">Reference proteome</keyword>
<evidence type="ECO:0000256" key="1">
    <source>
        <dbReference type="SAM" id="Phobius"/>
    </source>
</evidence>